<feature type="non-terminal residue" evidence="1">
    <location>
        <position position="1"/>
    </location>
</feature>
<evidence type="ECO:0000313" key="1">
    <source>
        <dbReference type="EMBL" id="CDW17543.1"/>
    </source>
</evidence>
<proteinExistence type="predicted"/>
<reference evidence="1" key="1">
    <citation type="submission" date="2014-05" db="EMBL/GenBank/DDBJ databases">
        <authorList>
            <person name="Chronopoulou M."/>
        </authorList>
    </citation>
    <scope>NUCLEOTIDE SEQUENCE</scope>
    <source>
        <tissue evidence="1">Whole organism</tissue>
    </source>
</reference>
<name>A0A0K2SV53_LEPSM</name>
<sequence>KGKCILGCLTLPRGQLKVKNLEHPCSIFIK</sequence>
<dbReference type="AlphaFoldDB" id="A0A0K2SV53"/>
<protein>
    <submittedName>
        <fullName evidence="1">Uncharacterized protein</fullName>
    </submittedName>
</protein>
<organism evidence="1">
    <name type="scientific">Lepeophtheirus salmonis</name>
    <name type="common">Salmon louse</name>
    <name type="synonym">Caligus salmonis</name>
    <dbReference type="NCBI Taxonomy" id="72036"/>
    <lineage>
        <taxon>Eukaryota</taxon>
        <taxon>Metazoa</taxon>
        <taxon>Ecdysozoa</taxon>
        <taxon>Arthropoda</taxon>
        <taxon>Crustacea</taxon>
        <taxon>Multicrustacea</taxon>
        <taxon>Hexanauplia</taxon>
        <taxon>Copepoda</taxon>
        <taxon>Siphonostomatoida</taxon>
        <taxon>Caligidae</taxon>
        <taxon>Lepeophtheirus</taxon>
    </lineage>
</organism>
<accession>A0A0K2SV53</accession>
<dbReference type="EMBL" id="HACA01000182">
    <property type="protein sequence ID" value="CDW17543.1"/>
    <property type="molecule type" value="Transcribed_RNA"/>
</dbReference>